<comment type="similarity">
    <text evidence="1">Belongs to the short-chain dehydrogenases/reductases (SDR) family.</text>
</comment>
<evidence type="ECO:0000256" key="1">
    <source>
        <dbReference type="RuleBase" id="RU000363"/>
    </source>
</evidence>
<sequence>MDERKTVLITGASRGLGLCFARKYLEGGWRVLAGARSGKNLEELKKDYPDRLFCLPLDVTDTASVEEAAKKAGQYADRVELIINNAGIHSASSFEPLEKTDLDDCAEVYEVNAVGPLRVVKAFLELIPENGDGLIANISSESGSIGTAQRVKEFDYCMSKAAMNMGTKLLDNYLRPRGIRVIAVHPGWMRTDMGGENADLDPYETAGRLAGLFERFDRNSEFIFMDNEGNALLF</sequence>
<dbReference type="EMBL" id="DWYY01000045">
    <property type="protein sequence ID" value="HJA92316.1"/>
    <property type="molecule type" value="Genomic_DNA"/>
</dbReference>
<dbReference type="CDD" id="cd05325">
    <property type="entry name" value="carb_red_sniffer_like_SDR_c"/>
    <property type="match status" value="1"/>
</dbReference>
<dbReference type="PRINTS" id="PR00080">
    <property type="entry name" value="SDRFAMILY"/>
</dbReference>
<comment type="caution">
    <text evidence="2">The sequence shown here is derived from an EMBL/GenBank/DDBJ whole genome shotgun (WGS) entry which is preliminary data.</text>
</comment>
<evidence type="ECO:0000313" key="2">
    <source>
        <dbReference type="EMBL" id="HJA92316.1"/>
    </source>
</evidence>
<dbReference type="PANTHER" id="PTHR45458">
    <property type="entry name" value="SHORT-CHAIN DEHYDROGENASE/REDUCTASE SDR"/>
    <property type="match status" value="1"/>
</dbReference>
<reference evidence="2" key="1">
    <citation type="journal article" date="2021" name="PeerJ">
        <title>Extensive microbial diversity within the chicken gut microbiome revealed by metagenomics and culture.</title>
        <authorList>
            <person name="Gilroy R."/>
            <person name="Ravi A."/>
            <person name="Getino M."/>
            <person name="Pursley I."/>
            <person name="Horton D.L."/>
            <person name="Alikhan N.F."/>
            <person name="Baker D."/>
            <person name="Gharbi K."/>
            <person name="Hall N."/>
            <person name="Watson M."/>
            <person name="Adriaenssens E.M."/>
            <person name="Foster-Nyarko E."/>
            <person name="Jarju S."/>
            <person name="Secka A."/>
            <person name="Antonio M."/>
            <person name="Oren A."/>
            <person name="Chaudhuri R.R."/>
            <person name="La Ragione R."/>
            <person name="Hildebrand F."/>
            <person name="Pallen M.J."/>
        </authorList>
    </citation>
    <scope>NUCLEOTIDE SEQUENCE</scope>
    <source>
        <strain evidence="2">CHK179-7159</strain>
    </source>
</reference>
<reference evidence="2" key="2">
    <citation type="submission" date="2021-04" db="EMBL/GenBank/DDBJ databases">
        <authorList>
            <person name="Gilroy R."/>
        </authorList>
    </citation>
    <scope>NUCLEOTIDE SEQUENCE</scope>
    <source>
        <strain evidence="2">CHK179-7159</strain>
    </source>
</reference>
<dbReference type="Proteomes" id="UP000886858">
    <property type="component" value="Unassembled WGS sequence"/>
</dbReference>
<evidence type="ECO:0000313" key="3">
    <source>
        <dbReference type="Proteomes" id="UP000886858"/>
    </source>
</evidence>
<dbReference type="PRINTS" id="PR00081">
    <property type="entry name" value="GDHRDH"/>
</dbReference>
<dbReference type="AlphaFoldDB" id="A0A9D2I2Y5"/>
<accession>A0A9D2I2Y5</accession>
<dbReference type="InterPro" id="IPR002347">
    <property type="entry name" value="SDR_fam"/>
</dbReference>
<name>A0A9D2I2Y5_9FIRM</name>
<dbReference type="Pfam" id="PF00106">
    <property type="entry name" value="adh_short"/>
    <property type="match status" value="1"/>
</dbReference>
<dbReference type="GO" id="GO:0016616">
    <property type="term" value="F:oxidoreductase activity, acting on the CH-OH group of donors, NAD or NADP as acceptor"/>
    <property type="evidence" value="ECO:0007669"/>
    <property type="project" value="TreeGrafter"/>
</dbReference>
<organism evidence="2 3">
    <name type="scientific">Candidatus Eisenbergiella merdipullorum</name>
    <dbReference type="NCBI Taxonomy" id="2838553"/>
    <lineage>
        <taxon>Bacteria</taxon>
        <taxon>Bacillati</taxon>
        <taxon>Bacillota</taxon>
        <taxon>Clostridia</taxon>
        <taxon>Lachnospirales</taxon>
        <taxon>Lachnospiraceae</taxon>
        <taxon>Eisenbergiella</taxon>
    </lineage>
</organism>
<dbReference type="SUPFAM" id="SSF51735">
    <property type="entry name" value="NAD(P)-binding Rossmann-fold domains"/>
    <property type="match status" value="1"/>
</dbReference>
<gene>
    <name evidence="2" type="ORF">H9717_04255</name>
</gene>
<dbReference type="PANTHER" id="PTHR45458:SF1">
    <property type="entry name" value="SHORT CHAIN DEHYDROGENASE"/>
    <property type="match status" value="1"/>
</dbReference>
<dbReference type="InterPro" id="IPR052184">
    <property type="entry name" value="SDR_enzymes"/>
</dbReference>
<protein>
    <submittedName>
        <fullName evidence="2">SDR family oxidoreductase</fullName>
    </submittedName>
</protein>
<proteinExistence type="inferred from homology"/>
<dbReference type="Gene3D" id="3.40.50.720">
    <property type="entry name" value="NAD(P)-binding Rossmann-like Domain"/>
    <property type="match status" value="1"/>
</dbReference>
<dbReference type="InterPro" id="IPR036291">
    <property type="entry name" value="NAD(P)-bd_dom_sf"/>
</dbReference>